<dbReference type="AlphaFoldDB" id="A0A366GAV2"/>
<evidence type="ECO:0000256" key="9">
    <source>
        <dbReference type="RuleBase" id="RU361267"/>
    </source>
</evidence>
<evidence type="ECO:0000256" key="8">
    <source>
        <dbReference type="ARBA" id="ARBA00023315"/>
    </source>
</evidence>
<keyword evidence="9" id="KW-0594">Phospholipid biosynthesis</keyword>
<comment type="similarity">
    <text evidence="4 9">Belongs to the 1-acyl-sn-glycerol-3-phosphate acyltransferase family.</text>
</comment>
<dbReference type="GO" id="GO:0003841">
    <property type="term" value="F:1-acylglycerol-3-phosphate O-acyltransferase activity"/>
    <property type="evidence" value="ECO:0007669"/>
    <property type="project" value="UniProtKB-UniRule"/>
</dbReference>
<dbReference type="GO" id="GO:0016024">
    <property type="term" value="P:CDP-diacylglycerol biosynthetic process"/>
    <property type="evidence" value="ECO:0007669"/>
    <property type="project" value="UniProtKB-UniPathway"/>
</dbReference>
<dbReference type="SMART" id="SM00563">
    <property type="entry name" value="PlsC"/>
    <property type="match status" value="1"/>
</dbReference>
<keyword evidence="8 9" id="KW-0012">Acyltransferase</keyword>
<dbReference type="EC" id="2.3.1.51" evidence="5 9"/>
<keyword evidence="10" id="KW-0472">Membrane</keyword>
<comment type="domain">
    <text evidence="9">The HXXXXD motif is essential for acyltransferase activity and may constitute the binding site for the phosphate moiety of the glycerol-3-phosphate.</text>
</comment>
<comment type="catalytic activity">
    <reaction evidence="1 9">
        <text>a 1-acyl-sn-glycero-3-phosphate + an acyl-CoA = a 1,2-diacyl-sn-glycero-3-phosphate + CoA</text>
        <dbReference type="Rhea" id="RHEA:19709"/>
        <dbReference type="ChEBI" id="CHEBI:57287"/>
        <dbReference type="ChEBI" id="CHEBI:57970"/>
        <dbReference type="ChEBI" id="CHEBI:58342"/>
        <dbReference type="ChEBI" id="CHEBI:58608"/>
        <dbReference type="EC" id="2.3.1.51"/>
    </reaction>
</comment>
<evidence type="ECO:0000256" key="5">
    <source>
        <dbReference type="ARBA" id="ARBA00013211"/>
    </source>
</evidence>
<feature type="transmembrane region" description="Helical" evidence="10">
    <location>
        <begin position="7"/>
        <end position="26"/>
    </location>
</feature>
<dbReference type="NCBIfam" id="TIGR00530">
    <property type="entry name" value="AGP_acyltrn"/>
    <property type="match status" value="1"/>
</dbReference>
<dbReference type="EMBL" id="QNRO01000025">
    <property type="protein sequence ID" value="RBP23486.1"/>
    <property type="molecule type" value="Genomic_DNA"/>
</dbReference>
<dbReference type="InterPro" id="IPR004552">
    <property type="entry name" value="AGP_acyltrans"/>
</dbReference>
<dbReference type="OrthoDB" id="5290997at2"/>
<keyword evidence="10" id="KW-1133">Transmembrane helix</keyword>
<name>A0A366GAV2_9GAMM</name>
<feature type="domain" description="Phospholipid/glycerol acyltransferase" evidence="11">
    <location>
        <begin position="67"/>
        <end position="182"/>
    </location>
</feature>
<accession>A0A366GAV2</accession>
<dbReference type="GO" id="GO:0006654">
    <property type="term" value="P:phosphatidic acid biosynthetic process"/>
    <property type="evidence" value="ECO:0007669"/>
    <property type="project" value="TreeGrafter"/>
</dbReference>
<evidence type="ECO:0000313" key="13">
    <source>
        <dbReference type="Proteomes" id="UP000252995"/>
    </source>
</evidence>
<dbReference type="Pfam" id="PF01553">
    <property type="entry name" value="Acyltransferase"/>
    <property type="match status" value="1"/>
</dbReference>
<evidence type="ECO:0000313" key="12">
    <source>
        <dbReference type="EMBL" id="RBP23486.1"/>
    </source>
</evidence>
<reference evidence="12 13" key="1">
    <citation type="submission" date="2018-06" db="EMBL/GenBank/DDBJ databases">
        <title>Freshwater and sediment microbial communities from various areas in North America, analyzing microbe dynamics in response to fracking.</title>
        <authorList>
            <person name="Lamendella R."/>
        </authorList>
    </citation>
    <scope>NUCLEOTIDE SEQUENCE [LARGE SCALE GENOMIC DNA]</scope>
    <source>
        <strain evidence="12 13">114J</strain>
    </source>
</reference>
<evidence type="ECO:0000256" key="2">
    <source>
        <dbReference type="ARBA" id="ARBA00004728"/>
    </source>
</evidence>
<gene>
    <name evidence="12" type="ORF">DET50_12540</name>
</gene>
<dbReference type="Proteomes" id="UP000252995">
    <property type="component" value="Unassembled WGS sequence"/>
</dbReference>
<dbReference type="RefSeq" id="WP_113863937.1">
    <property type="nucleotide sequence ID" value="NZ_QNRO01000025.1"/>
</dbReference>
<dbReference type="SUPFAM" id="SSF69593">
    <property type="entry name" value="Glycerol-3-phosphate (1)-acyltransferase"/>
    <property type="match status" value="1"/>
</dbReference>
<keyword evidence="9" id="KW-1208">Phospholipid metabolism</keyword>
<evidence type="ECO:0000256" key="3">
    <source>
        <dbReference type="ARBA" id="ARBA00005189"/>
    </source>
</evidence>
<dbReference type="STRING" id="379482.SAMN04487961_0804"/>
<sequence length="241" mass="26337">MGVLRKLLAWLSVPVISLLALVLYLARPFNPDNNRMLGWVVARLGRWILGMERPVEGRENMPQDRPTVVIANHQHNDDLFVMGDLLPPRTVTVGKSSLIWLPFFGQVFWLGGNVILNRSRSRKAVAAMQLVGETIAHDRKSLWVFPEGTRSHGNGLGSFKKGAFHAAIASGAPITMVCASEYADKTCGLLGRREPVAIRILPPIETTDLNPEDVPELIAQCRSRMADAIAVITPASSVGSA</sequence>
<keyword evidence="9" id="KW-0443">Lipid metabolism</keyword>
<dbReference type="InterPro" id="IPR002123">
    <property type="entry name" value="Plipid/glycerol_acylTrfase"/>
</dbReference>
<comment type="pathway">
    <text evidence="2">Phospholipid metabolism; CDP-diacylglycerol biosynthesis; CDP-diacylglycerol from sn-glycerol 3-phosphate: step 2/3.</text>
</comment>
<evidence type="ECO:0000256" key="7">
    <source>
        <dbReference type="ARBA" id="ARBA00022679"/>
    </source>
</evidence>
<dbReference type="GO" id="GO:0005886">
    <property type="term" value="C:plasma membrane"/>
    <property type="evidence" value="ECO:0007669"/>
    <property type="project" value="TreeGrafter"/>
</dbReference>
<feature type="transmembrane region" description="Helical" evidence="10">
    <location>
        <begin position="97"/>
        <end position="116"/>
    </location>
</feature>
<evidence type="ECO:0000256" key="10">
    <source>
        <dbReference type="SAM" id="Phobius"/>
    </source>
</evidence>
<dbReference type="CDD" id="cd07989">
    <property type="entry name" value="LPLAT_AGPAT-like"/>
    <property type="match status" value="1"/>
</dbReference>
<keyword evidence="9" id="KW-0444">Lipid biosynthesis</keyword>
<comment type="pathway">
    <text evidence="3">Lipid metabolism.</text>
</comment>
<comment type="caution">
    <text evidence="12">The sequence shown here is derived from an EMBL/GenBank/DDBJ whole genome shotgun (WGS) entry which is preliminary data.</text>
</comment>
<protein>
    <recommendedName>
        <fullName evidence="6 9">1-acyl-sn-glycerol-3-phosphate acyltransferase</fullName>
        <ecNumber evidence="5 9">2.3.1.51</ecNumber>
    </recommendedName>
</protein>
<dbReference type="PANTHER" id="PTHR10434:SF11">
    <property type="entry name" value="1-ACYL-SN-GLYCEROL-3-PHOSPHATE ACYLTRANSFERASE"/>
    <property type="match status" value="1"/>
</dbReference>
<keyword evidence="7 9" id="KW-0808">Transferase</keyword>
<evidence type="ECO:0000256" key="6">
    <source>
        <dbReference type="ARBA" id="ARBA00016139"/>
    </source>
</evidence>
<evidence type="ECO:0000259" key="11">
    <source>
        <dbReference type="SMART" id="SM00563"/>
    </source>
</evidence>
<dbReference type="UniPathway" id="UPA00557">
    <property type="reaction ID" value="UER00613"/>
</dbReference>
<keyword evidence="10" id="KW-0812">Transmembrane</keyword>
<organism evidence="12 13">
    <name type="scientific">Marinobacter pelagius</name>
    <dbReference type="NCBI Taxonomy" id="379482"/>
    <lineage>
        <taxon>Bacteria</taxon>
        <taxon>Pseudomonadati</taxon>
        <taxon>Pseudomonadota</taxon>
        <taxon>Gammaproteobacteria</taxon>
        <taxon>Pseudomonadales</taxon>
        <taxon>Marinobacteraceae</taxon>
        <taxon>Marinobacter</taxon>
    </lineage>
</organism>
<dbReference type="PANTHER" id="PTHR10434">
    <property type="entry name" value="1-ACYL-SN-GLYCEROL-3-PHOSPHATE ACYLTRANSFERASE"/>
    <property type="match status" value="1"/>
</dbReference>
<proteinExistence type="inferred from homology"/>
<evidence type="ECO:0000256" key="4">
    <source>
        <dbReference type="ARBA" id="ARBA00008655"/>
    </source>
</evidence>
<evidence type="ECO:0000256" key="1">
    <source>
        <dbReference type="ARBA" id="ARBA00001141"/>
    </source>
</evidence>